<keyword evidence="8" id="KW-0418">Kinase</keyword>
<dbReference type="OrthoDB" id="341217at2"/>
<evidence type="ECO:0000256" key="5">
    <source>
        <dbReference type="ARBA" id="ARBA00022840"/>
    </source>
</evidence>
<dbReference type="EMBL" id="ONZG01000006">
    <property type="protein sequence ID" value="SPJ29108.1"/>
    <property type="molecule type" value="Genomic_DNA"/>
</dbReference>
<dbReference type="InterPro" id="IPR008145">
    <property type="entry name" value="GK/Ca_channel_bsu"/>
</dbReference>
<evidence type="ECO:0000256" key="6">
    <source>
        <dbReference type="HAMAP-Rule" id="MF_00836"/>
    </source>
</evidence>
<dbReference type="SUPFAM" id="SSF52540">
    <property type="entry name" value="P-loop containing nucleoside triphosphate hydrolases"/>
    <property type="match status" value="1"/>
</dbReference>
<comment type="catalytic activity">
    <reaction evidence="1 6">
        <text>alpha-D-ribose 1,5-bisphosphate + ATP = 5-phospho-alpha-D-ribose 1-diphosphate + ADP</text>
        <dbReference type="Rhea" id="RHEA:20109"/>
        <dbReference type="ChEBI" id="CHEBI:30616"/>
        <dbReference type="ChEBI" id="CHEBI:58017"/>
        <dbReference type="ChEBI" id="CHEBI:68688"/>
        <dbReference type="ChEBI" id="CHEBI:456216"/>
        <dbReference type="EC" id="2.7.4.23"/>
    </reaction>
</comment>
<evidence type="ECO:0000259" key="7">
    <source>
        <dbReference type="SMART" id="SM00072"/>
    </source>
</evidence>
<comment type="similarity">
    <text evidence="6">Belongs to the ribose 1,5-bisphosphokinase family.</text>
</comment>
<dbReference type="GO" id="GO:0005524">
    <property type="term" value="F:ATP binding"/>
    <property type="evidence" value="ECO:0007669"/>
    <property type="project" value="UniProtKB-KW"/>
</dbReference>
<dbReference type="SMART" id="SM00072">
    <property type="entry name" value="GuKc"/>
    <property type="match status" value="1"/>
</dbReference>
<feature type="domain" description="Guanylate kinase/L-type calcium channel beta subunit" evidence="7">
    <location>
        <begin position="3"/>
        <end position="181"/>
    </location>
</feature>
<dbReference type="UniPathway" id="UPA00087">
    <property type="reaction ID" value="UER00175"/>
</dbReference>
<evidence type="ECO:0000256" key="2">
    <source>
        <dbReference type="ARBA" id="ARBA00005069"/>
    </source>
</evidence>
<dbReference type="AlphaFoldDB" id="A0A2R8C9P4"/>
<dbReference type="GO" id="GO:0006015">
    <property type="term" value="P:5-phosphoribose 1-diphosphate biosynthetic process"/>
    <property type="evidence" value="ECO:0007669"/>
    <property type="project" value="UniProtKB-UniRule"/>
</dbReference>
<organism evidence="8 9">
    <name type="scientific">Falsiruegeria mediterranea M17</name>
    <dbReference type="NCBI Taxonomy" id="1200281"/>
    <lineage>
        <taxon>Bacteria</taxon>
        <taxon>Pseudomonadati</taxon>
        <taxon>Pseudomonadota</taxon>
        <taxon>Alphaproteobacteria</taxon>
        <taxon>Rhodobacterales</taxon>
        <taxon>Roseobacteraceae</taxon>
        <taxon>Falsiruegeria</taxon>
    </lineage>
</organism>
<dbReference type="InterPro" id="IPR012699">
    <property type="entry name" value="PhnN"/>
</dbReference>
<dbReference type="Pfam" id="PF13238">
    <property type="entry name" value="AAA_18"/>
    <property type="match status" value="1"/>
</dbReference>
<dbReference type="GO" id="GO:0033863">
    <property type="term" value="F:ribose 1,5-bisphosphate phosphokinase activity"/>
    <property type="evidence" value="ECO:0007669"/>
    <property type="project" value="UniProtKB-UniRule"/>
</dbReference>
<dbReference type="HAMAP" id="MF_00836">
    <property type="entry name" value="PhnN"/>
    <property type="match status" value="1"/>
</dbReference>
<name>A0A2R8C9P4_9RHOB</name>
<accession>A0A2R8C9P4</accession>
<dbReference type="EC" id="2.7.4.23" evidence="6"/>
<feature type="binding site" evidence="6">
    <location>
        <begin position="11"/>
        <end position="18"/>
    </location>
    <ligand>
        <name>ATP</name>
        <dbReference type="ChEBI" id="CHEBI:30616"/>
    </ligand>
</feature>
<evidence type="ECO:0000256" key="3">
    <source>
        <dbReference type="ARBA" id="ARBA00022679"/>
    </source>
</evidence>
<keyword evidence="5 6" id="KW-0067">ATP-binding</keyword>
<dbReference type="Proteomes" id="UP000244898">
    <property type="component" value="Unassembled WGS sequence"/>
</dbReference>
<dbReference type="GO" id="GO:0019634">
    <property type="term" value="P:organic phosphonate metabolic process"/>
    <property type="evidence" value="ECO:0007669"/>
    <property type="project" value="UniProtKB-UniRule"/>
</dbReference>
<comment type="pathway">
    <text evidence="2 6">Metabolic intermediate biosynthesis; 5-phospho-alpha-D-ribose 1-diphosphate biosynthesis; 5-phospho-alpha-D-ribose 1-diphosphate from D-ribose 5-phosphate (route II): step 3/3.</text>
</comment>
<dbReference type="Gene3D" id="3.40.50.300">
    <property type="entry name" value="P-loop containing nucleotide triphosphate hydrolases"/>
    <property type="match status" value="1"/>
</dbReference>
<dbReference type="RefSeq" id="WP_108788178.1">
    <property type="nucleotide sequence ID" value="NZ_ONZG01000006.1"/>
</dbReference>
<evidence type="ECO:0000256" key="1">
    <source>
        <dbReference type="ARBA" id="ARBA00000373"/>
    </source>
</evidence>
<gene>
    <name evidence="6 8" type="primary">phnN</name>
    <name evidence="8" type="ORF">TRM7615_02620</name>
</gene>
<keyword evidence="3 6" id="KW-0808">Transferase</keyword>
<proteinExistence type="inferred from homology"/>
<keyword evidence="4 6" id="KW-0547">Nucleotide-binding</keyword>
<evidence type="ECO:0000313" key="8">
    <source>
        <dbReference type="EMBL" id="SPJ29108.1"/>
    </source>
</evidence>
<dbReference type="InterPro" id="IPR027417">
    <property type="entry name" value="P-loop_NTPase"/>
</dbReference>
<comment type="function">
    <text evidence="6">Catalyzes the phosphorylation of ribose 1,5-bisphosphate to 5-phospho-D-ribosyl alpha-1-diphosphate (PRPP).</text>
</comment>
<reference evidence="9" key="1">
    <citation type="submission" date="2018-03" db="EMBL/GenBank/DDBJ databases">
        <authorList>
            <person name="Rodrigo-Torres L."/>
            <person name="Arahal R. D."/>
            <person name="Lucena T."/>
        </authorList>
    </citation>
    <scope>NUCLEOTIDE SEQUENCE [LARGE SCALE GENOMIC DNA]</scope>
    <source>
        <strain evidence="9">CECT 7615</strain>
    </source>
</reference>
<keyword evidence="9" id="KW-1185">Reference proteome</keyword>
<evidence type="ECO:0000256" key="4">
    <source>
        <dbReference type="ARBA" id="ARBA00022741"/>
    </source>
</evidence>
<protein>
    <recommendedName>
        <fullName evidence="6">Ribose 1,5-bisphosphate phosphokinase PhnN</fullName>
        <ecNumber evidence="6">2.7.4.23</ecNumber>
    </recommendedName>
    <alternativeName>
        <fullName evidence="6">Ribose 1,5-bisphosphokinase</fullName>
    </alternativeName>
</protein>
<sequence length="182" mass="19745">MTLATVIAVVGPSGVGKDSVMEALAARGDGLQLVRRVITRPAGEDGEVFARATEAEFDAGLAAGDFLLNWDAHGMRYGIPAVIHDQRRQARGLLVNLSRSVLVDAQELFGDFVVVSLTASPEVLAARLDTRARESVEDRQRRLDRARLKLPEGLRRVIEVDNSGALDQTVQTILSRLQCESA</sequence>
<evidence type="ECO:0000313" key="9">
    <source>
        <dbReference type="Proteomes" id="UP000244898"/>
    </source>
</evidence>